<feature type="domain" description="Nudix hydrolase" evidence="4">
    <location>
        <begin position="27"/>
        <end position="157"/>
    </location>
</feature>
<name>A0ABQ3Y066_9ACTN</name>
<dbReference type="GO" id="GO:0016787">
    <property type="term" value="F:hydrolase activity"/>
    <property type="evidence" value="ECO:0007669"/>
    <property type="project" value="UniProtKB-KW"/>
</dbReference>
<evidence type="ECO:0000259" key="4">
    <source>
        <dbReference type="PROSITE" id="PS51462"/>
    </source>
</evidence>
<keyword evidence="2 5" id="KW-0378">Hydrolase</keyword>
<dbReference type="EMBL" id="BOMI01000033">
    <property type="protein sequence ID" value="GID73375.1"/>
    <property type="molecule type" value="Genomic_DNA"/>
</dbReference>
<evidence type="ECO:0000256" key="2">
    <source>
        <dbReference type="ARBA" id="ARBA00022801"/>
    </source>
</evidence>
<organism evidence="5 6">
    <name type="scientific">Paractinoplanes deccanensis</name>
    <dbReference type="NCBI Taxonomy" id="113561"/>
    <lineage>
        <taxon>Bacteria</taxon>
        <taxon>Bacillati</taxon>
        <taxon>Actinomycetota</taxon>
        <taxon>Actinomycetes</taxon>
        <taxon>Micromonosporales</taxon>
        <taxon>Micromonosporaceae</taxon>
        <taxon>Paractinoplanes</taxon>
    </lineage>
</organism>
<keyword evidence="3" id="KW-0460">Magnesium</keyword>
<dbReference type="PROSITE" id="PS00893">
    <property type="entry name" value="NUDIX_BOX"/>
    <property type="match status" value="1"/>
</dbReference>
<dbReference type="InterPro" id="IPR015797">
    <property type="entry name" value="NUDIX_hydrolase-like_dom_sf"/>
</dbReference>
<evidence type="ECO:0000313" key="5">
    <source>
        <dbReference type="EMBL" id="GID73375.1"/>
    </source>
</evidence>
<evidence type="ECO:0000313" key="6">
    <source>
        <dbReference type="Proteomes" id="UP000609879"/>
    </source>
</evidence>
<dbReference type="Gene3D" id="3.90.79.10">
    <property type="entry name" value="Nucleoside Triphosphate Pyrophosphohydrolase"/>
    <property type="match status" value="1"/>
</dbReference>
<comment type="cofactor">
    <cofactor evidence="1">
        <name>Mg(2+)</name>
        <dbReference type="ChEBI" id="CHEBI:18420"/>
    </cofactor>
</comment>
<gene>
    <name evidence="5" type="ORF">Ade02nite_20160</name>
</gene>
<dbReference type="SUPFAM" id="SSF55811">
    <property type="entry name" value="Nudix"/>
    <property type="match status" value="1"/>
</dbReference>
<evidence type="ECO:0000256" key="1">
    <source>
        <dbReference type="ARBA" id="ARBA00001946"/>
    </source>
</evidence>
<dbReference type="PROSITE" id="PS51462">
    <property type="entry name" value="NUDIX"/>
    <property type="match status" value="1"/>
</dbReference>
<reference evidence="5 6" key="1">
    <citation type="submission" date="2021-01" db="EMBL/GenBank/DDBJ databases">
        <title>Whole genome shotgun sequence of Actinoplanes deccanensis NBRC 13994.</title>
        <authorList>
            <person name="Komaki H."/>
            <person name="Tamura T."/>
        </authorList>
    </citation>
    <scope>NUCLEOTIDE SEQUENCE [LARGE SCALE GENOMIC DNA]</scope>
    <source>
        <strain evidence="5 6">NBRC 13994</strain>
    </source>
</reference>
<evidence type="ECO:0000256" key="3">
    <source>
        <dbReference type="ARBA" id="ARBA00022842"/>
    </source>
</evidence>
<proteinExistence type="predicted"/>
<accession>A0ABQ3Y066</accession>
<protein>
    <submittedName>
        <fullName evidence="5">NUDIX hydrolase</fullName>
    </submittedName>
</protein>
<dbReference type="InterPro" id="IPR000086">
    <property type="entry name" value="NUDIX_hydrolase_dom"/>
</dbReference>
<dbReference type="PANTHER" id="PTHR43046">
    <property type="entry name" value="GDP-MANNOSE MANNOSYL HYDROLASE"/>
    <property type="match status" value="1"/>
</dbReference>
<dbReference type="InterPro" id="IPR020084">
    <property type="entry name" value="NUDIX_hydrolase_CS"/>
</dbReference>
<keyword evidence="6" id="KW-1185">Reference proteome</keyword>
<comment type="caution">
    <text evidence="5">The sequence shown here is derived from an EMBL/GenBank/DDBJ whole genome shotgun (WGS) entry which is preliminary data.</text>
</comment>
<sequence>MTEDVPLYERDPAAWEAHLAEGNARQPRKRVSADLLIRDRAGRILLVDPSYKPDWDLPGGMAEANEPPHVAAHREVAEELGLDVRAGDLLCIDWVAPHGPWDDLLAFIFDGGELDDQRAAAIRMADGELNAAEFCTEAQARQRLRPYVWTRVAAALDALKTGRPAYLQTFRAEN</sequence>
<dbReference type="PANTHER" id="PTHR43046:SF12">
    <property type="entry name" value="GDP-MANNOSE MANNOSYL HYDROLASE"/>
    <property type="match status" value="1"/>
</dbReference>
<dbReference type="Proteomes" id="UP000609879">
    <property type="component" value="Unassembled WGS sequence"/>
</dbReference>
<dbReference type="Pfam" id="PF00293">
    <property type="entry name" value="NUDIX"/>
    <property type="match status" value="1"/>
</dbReference>
<dbReference type="CDD" id="cd18876">
    <property type="entry name" value="NUDIX_Hydrolase"/>
    <property type="match status" value="1"/>
</dbReference>
<dbReference type="RefSeq" id="WP_203761297.1">
    <property type="nucleotide sequence ID" value="NZ_BAAABO010000029.1"/>
</dbReference>